<sequence>MTGPQRAVTIAPLLYALNPSRYYDSDTANKLARSVDLCHDGIRGDCCDQARRMTQRTGRRIAWGAPRSPSKGTLPVEPEGERCPPPAGLLDPEPRPGRHEGLRGQHRRPDPRPQLAAPNPFHQA</sequence>
<evidence type="ECO:0000313" key="2">
    <source>
        <dbReference type="EMBL" id="TDD04060.1"/>
    </source>
</evidence>
<gene>
    <name evidence="2" type="ORF">E1292_19910</name>
</gene>
<keyword evidence="3" id="KW-1185">Reference proteome</keyword>
<proteinExistence type="predicted"/>
<dbReference type="RefSeq" id="WP_132596728.1">
    <property type="nucleotide sequence ID" value="NZ_SMKO01000049.1"/>
</dbReference>
<dbReference type="AlphaFoldDB" id="A0A4R4VUQ9"/>
<organism evidence="2 3">
    <name type="scientific">Nonomuraea deserti</name>
    <dbReference type="NCBI Taxonomy" id="1848322"/>
    <lineage>
        <taxon>Bacteria</taxon>
        <taxon>Bacillati</taxon>
        <taxon>Actinomycetota</taxon>
        <taxon>Actinomycetes</taxon>
        <taxon>Streptosporangiales</taxon>
        <taxon>Streptosporangiaceae</taxon>
        <taxon>Nonomuraea</taxon>
    </lineage>
</organism>
<feature type="compositionally biased region" description="Basic and acidic residues" evidence="1">
    <location>
        <begin position="92"/>
        <end position="111"/>
    </location>
</feature>
<dbReference type="Proteomes" id="UP000295258">
    <property type="component" value="Unassembled WGS sequence"/>
</dbReference>
<accession>A0A4R4VUQ9</accession>
<feature type="region of interest" description="Disordered" evidence="1">
    <location>
        <begin position="57"/>
        <end position="124"/>
    </location>
</feature>
<name>A0A4R4VUQ9_9ACTN</name>
<evidence type="ECO:0000256" key="1">
    <source>
        <dbReference type="SAM" id="MobiDB-lite"/>
    </source>
</evidence>
<evidence type="ECO:0000313" key="3">
    <source>
        <dbReference type="Proteomes" id="UP000295258"/>
    </source>
</evidence>
<protein>
    <submittedName>
        <fullName evidence="2">Uncharacterized protein</fullName>
    </submittedName>
</protein>
<dbReference type="EMBL" id="SMKO01000049">
    <property type="protein sequence ID" value="TDD04060.1"/>
    <property type="molecule type" value="Genomic_DNA"/>
</dbReference>
<reference evidence="2 3" key="1">
    <citation type="submission" date="2019-03" db="EMBL/GenBank/DDBJ databases">
        <title>Draft genome sequences of novel Actinobacteria.</title>
        <authorList>
            <person name="Sahin N."/>
            <person name="Ay H."/>
            <person name="Saygin H."/>
        </authorList>
    </citation>
    <scope>NUCLEOTIDE SEQUENCE [LARGE SCALE GENOMIC DNA]</scope>
    <source>
        <strain evidence="2 3">KC310</strain>
    </source>
</reference>
<comment type="caution">
    <text evidence="2">The sequence shown here is derived from an EMBL/GenBank/DDBJ whole genome shotgun (WGS) entry which is preliminary data.</text>
</comment>